<keyword evidence="3" id="KW-0597">Phosphoprotein</keyword>
<organism evidence="12 13">
    <name type="scientific">Actinomadura mexicana</name>
    <dbReference type="NCBI Taxonomy" id="134959"/>
    <lineage>
        <taxon>Bacteria</taxon>
        <taxon>Bacillati</taxon>
        <taxon>Actinomycetota</taxon>
        <taxon>Actinomycetes</taxon>
        <taxon>Streptosporangiales</taxon>
        <taxon>Thermomonosporaceae</taxon>
        <taxon>Actinomadura</taxon>
    </lineage>
</organism>
<comment type="catalytic activity">
    <reaction evidence="1">
        <text>ATP + protein L-histidine = ADP + protein N-phospho-L-histidine.</text>
        <dbReference type="EC" id="2.7.13.3"/>
    </reaction>
</comment>
<dbReference type="InterPro" id="IPR036890">
    <property type="entry name" value="HATPase_C_sf"/>
</dbReference>
<dbReference type="SUPFAM" id="SSF55874">
    <property type="entry name" value="ATPase domain of HSP90 chaperone/DNA topoisomerase II/histidine kinase"/>
    <property type="match status" value="1"/>
</dbReference>
<keyword evidence="8" id="KW-0902">Two-component regulatory system</keyword>
<evidence type="ECO:0000256" key="10">
    <source>
        <dbReference type="SAM" id="Phobius"/>
    </source>
</evidence>
<dbReference type="Gene3D" id="3.30.565.10">
    <property type="entry name" value="Histidine kinase-like ATPase, C-terminal domain"/>
    <property type="match status" value="1"/>
</dbReference>
<keyword evidence="7" id="KW-0067">ATP-binding</keyword>
<evidence type="ECO:0000256" key="3">
    <source>
        <dbReference type="ARBA" id="ARBA00022553"/>
    </source>
</evidence>
<name>A0A238ZAI9_9ACTN</name>
<dbReference type="PANTHER" id="PTHR24421">
    <property type="entry name" value="NITRATE/NITRITE SENSOR PROTEIN NARX-RELATED"/>
    <property type="match status" value="1"/>
</dbReference>
<evidence type="ECO:0000256" key="7">
    <source>
        <dbReference type="ARBA" id="ARBA00022840"/>
    </source>
</evidence>
<keyword evidence="10" id="KW-0812">Transmembrane</keyword>
<keyword evidence="4" id="KW-0808">Transferase</keyword>
<evidence type="ECO:0000256" key="9">
    <source>
        <dbReference type="SAM" id="MobiDB-lite"/>
    </source>
</evidence>
<protein>
    <recommendedName>
        <fullName evidence="2">histidine kinase</fullName>
        <ecNumber evidence="2">2.7.13.3</ecNumber>
    </recommendedName>
</protein>
<feature type="transmembrane region" description="Helical" evidence="10">
    <location>
        <begin position="70"/>
        <end position="88"/>
    </location>
</feature>
<evidence type="ECO:0000256" key="5">
    <source>
        <dbReference type="ARBA" id="ARBA00022741"/>
    </source>
</evidence>
<evidence type="ECO:0000256" key="4">
    <source>
        <dbReference type="ARBA" id="ARBA00022679"/>
    </source>
</evidence>
<evidence type="ECO:0000259" key="11">
    <source>
        <dbReference type="SMART" id="SM00387"/>
    </source>
</evidence>
<dbReference type="AlphaFoldDB" id="A0A238ZAI9"/>
<sequence length="505" mass="51839">MISDGARGRAGLNYGWRVTATPPRPRRRPGAPGRDEPGQGPAGAARRAGAVAGIAGRVAGRAPRGRAADALLAAAVLVATVTMSEAAVKPGDRHLWPGGLALIVVAAVALAWRRRHPVAVLVVAVVVPPLYYPLGYPDGPVAIVLWLALFNAAVECRLAVSLGAVIVVNAGFLAAASARGKGEDPDAVTDARSVASLSLGLLITVAIGQYVRGRRALAEAAERRAAAAERDREAEARRRAVAERLRIARELHDVLAHQISLINVQAGAALHRRDDPGRAYAALEAIKAASKETLRELRGILGVLRQVDAEEPDGPGAAEGPVAPPPSLARVGELLDQTAAAGPVVRRAGDLPEPGSPGTAALSDLPAPVGLAGYRIVQEALTNAVRHSGAAAVTVEVRVFPGEVIVRVDDDGAGPATHPPHPASPEDAGRTADTGHAVGAEGGSGLRGMRERAASVGGELTAGPGPAGGFRVWARLPLDSAEPRFLGEKGERGEMGGLGEREEKA</sequence>
<evidence type="ECO:0000313" key="12">
    <source>
        <dbReference type="EMBL" id="SNR80300.1"/>
    </source>
</evidence>
<dbReference type="GO" id="GO:0005524">
    <property type="term" value="F:ATP binding"/>
    <property type="evidence" value="ECO:0007669"/>
    <property type="project" value="UniProtKB-KW"/>
</dbReference>
<gene>
    <name evidence="12" type="ORF">SAMN06265355_10785</name>
</gene>
<dbReference type="PANTHER" id="PTHR24421:SF10">
    <property type="entry name" value="NITRATE_NITRITE SENSOR PROTEIN NARQ"/>
    <property type="match status" value="1"/>
</dbReference>
<feature type="transmembrane region" description="Helical" evidence="10">
    <location>
        <begin position="118"/>
        <end position="135"/>
    </location>
</feature>
<keyword evidence="10" id="KW-0472">Membrane</keyword>
<evidence type="ECO:0000256" key="6">
    <source>
        <dbReference type="ARBA" id="ARBA00022777"/>
    </source>
</evidence>
<evidence type="ECO:0000256" key="1">
    <source>
        <dbReference type="ARBA" id="ARBA00000085"/>
    </source>
</evidence>
<dbReference type="EMBL" id="FZNP01000007">
    <property type="protein sequence ID" value="SNR80300.1"/>
    <property type="molecule type" value="Genomic_DNA"/>
</dbReference>
<dbReference type="Proteomes" id="UP000198420">
    <property type="component" value="Unassembled WGS sequence"/>
</dbReference>
<dbReference type="EC" id="2.7.13.3" evidence="2"/>
<keyword evidence="13" id="KW-1185">Reference proteome</keyword>
<dbReference type="Pfam" id="PF07730">
    <property type="entry name" value="HisKA_3"/>
    <property type="match status" value="1"/>
</dbReference>
<dbReference type="InterPro" id="IPR011712">
    <property type="entry name" value="Sig_transdc_His_kin_sub3_dim/P"/>
</dbReference>
<evidence type="ECO:0000256" key="2">
    <source>
        <dbReference type="ARBA" id="ARBA00012438"/>
    </source>
</evidence>
<keyword evidence="5" id="KW-0547">Nucleotide-binding</keyword>
<feature type="region of interest" description="Disordered" evidence="9">
    <location>
        <begin position="13"/>
        <end position="44"/>
    </location>
</feature>
<dbReference type="CDD" id="cd16917">
    <property type="entry name" value="HATPase_UhpB-NarQ-NarX-like"/>
    <property type="match status" value="1"/>
</dbReference>
<keyword evidence="6 12" id="KW-0418">Kinase</keyword>
<dbReference type="GO" id="GO:0000155">
    <property type="term" value="F:phosphorelay sensor kinase activity"/>
    <property type="evidence" value="ECO:0007669"/>
    <property type="project" value="InterPro"/>
</dbReference>
<feature type="region of interest" description="Disordered" evidence="9">
    <location>
        <begin position="410"/>
        <end position="450"/>
    </location>
</feature>
<keyword evidence="10" id="KW-1133">Transmembrane helix</keyword>
<dbReference type="GO" id="GO:0046983">
    <property type="term" value="F:protein dimerization activity"/>
    <property type="evidence" value="ECO:0007669"/>
    <property type="project" value="InterPro"/>
</dbReference>
<feature type="transmembrane region" description="Helical" evidence="10">
    <location>
        <begin position="94"/>
        <end position="111"/>
    </location>
</feature>
<feature type="region of interest" description="Disordered" evidence="9">
    <location>
        <begin position="482"/>
        <end position="505"/>
    </location>
</feature>
<reference evidence="13" key="1">
    <citation type="submission" date="2017-06" db="EMBL/GenBank/DDBJ databases">
        <authorList>
            <person name="Varghese N."/>
            <person name="Submissions S."/>
        </authorList>
    </citation>
    <scope>NUCLEOTIDE SEQUENCE [LARGE SCALE GENOMIC DNA]</scope>
    <source>
        <strain evidence="13">DSM 44485</strain>
    </source>
</reference>
<dbReference type="InterPro" id="IPR003594">
    <property type="entry name" value="HATPase_dom"/>
</dbReference>
<dbReference type="GO" id="GO:0016020">
    <property type="term" value="C:membrane"/>
    <property type="evidence" value="ECO:0007669"/>
    <property type="project" value="InterPro"/>
</dbReference>
<dbReference type="InterPro" id="IPR050482">
    <property type="entry name" value="Sensor_HK_TwoCompSys"/>
</dbReference>
<dbReference type="SUPFAM" id="SSF56954">
    <property type="entry name" value="Outer membrane efflux proteins (OEP)"/>
    <property type="match status" value="1"/>
</dbReference>
<evidence type="ECO:0000256" key="8">
    <source>
        <dbReference type="ARBA" id="ARBA00023012"/>
    </source>
</evidence>
<dbReference type="SMART" id="SM00387">
    <property type="entry name" value="HATPase_c"/>
    <property type="match status" value="1"/>
</dbReference>
<feature type="transmembrane region" description="Helical" evidence="10">
    <location>
        <begin position="141"/>
        <end position="174"/>
    </location>
</feature>
<dbReference type="Gene3D" id="1.20.5.1930">
    <property type="match status" value="1"/>
</dbReference>
<evidence type="ECO:0000313" key="13">
    <source>
        <dbReference type="Proteomes" id="UP000198420"/>
    </source>
</evidence>
<feature type="domain" description="Histidine kinase/HSP90-like ATPase" evidence="11">
    <location>
        <begin position="369"/>
        <end position="480"/>
    </location>
</feature>
<accession>A0A238ZAI9</accession>
<dbReference type="Pfam" id="PF02518">
    <property type="entry name" value="HATPase_c"/>
    <property type="match status" value="1"/>
</dbReference>
<proteinExistence type="predicted"/>
<feature type="transmembrane region" description="Helical" evidence="10">
    <location>
        <begin position="194"/>
        <end position="211"/>
    </location>
</feature>